<gene>
    <name evidence="2" type="ORF">NCGR_LOCUS66767</name>
</gene>
<dbReference type="AlphaFoldDB" id="A0A811SIP1"/>
<evidence type="ECO:0000256" key="1">
    <source>
        <dbReference type="SAM" id="MobiDB-lite"/>
    </source>
</evidence>
<keyword evidence="3" id="KW-1185">Reference proteome</keyword>
<evidence type="ECO:0000313" key="3">
    <source>
        <dbReference type="Proteomes" id="UP000604825"/>
    </source>
</evidence>
<dbReference type="EMBL" id="CAJGYO010000571">
    <property type="protein sequence ID" value="CAD6342669.1"/>
    <property type="molecule type" value="Genomic_DNA"/>
</dbReference>
<accession>A0A811SIP1</accession>
<proteinExistence type="predicted"/>
<comment type="caution">
    <text evidence="2">The sequence shown here is derived from an EMBL/GenBank/DDBJ whole genome shotgun (WGS) entry which is preliminary data.</text>
</comment>
<evidence type="ECO:0000313" key="2">
    <source>
        <dbReference type="EMBL" id="CAD6342669.1"/>
    </source>
</evidence>
<feature type="region of interest" description="Disordered" evidence="1">
    <location>
        <begin position="1"/>
        <end position="54"/>
    </location>
</feature>
<sequence>MAPSSTSSCSPPAARQYNLRTKRAKMNHKASIYSKRPTRDQVVDGPPKKKKSANLDDYVRDISETVVAWSSNLDDYEQEELDLVVQILEQDGIYKGSDLYRKALYAGRVVEEGHEGGGGDCDDHSRLLRPEAGQVVSERHEGGGGDDRSRESDVKVVAVENVAPGRWRRVAELWGRQITLWQLWRWRRPAELPVSWQSQHGHCQCC</sequence>
<protein>
    <submittedName>
        <fullName evidence="2">Uncharacterized protein</fullName>
    </submittedName>
</protein>
<name>A0A811SIP1_9POAL</name>
<reference evidence="2" key="1">
    <citation type="submission" date="2020-10" db="EMBL/GenBank/DDBJ databases">
        <authorList>
            <person name="Han B."/>
            <person name="Lu T."/>
            <person name="Zhao Q."/>
            <person name="Huang X."/>
            <person name="Zhao Y."/>
        </authorList>
    </citation>
    <scope>NUCLEOTIDE SEQUENCE</scope>
</reference>
<dbReference type="Proteomes" id="UP000604825">
    <property type="component" value="Unassembled WGS sequence"/>
</dbReference>
<organism evidence="2 3">
    <name type="scientific">Miscanthus lutarioriparius</name>
    <dbReference type="NCBI Taxonomy" id="422564"/>
    <lineage>
        <taxon>Eukaryota</taxon>
        <taxon>Viridiplantae</taxon>
        <taxon>Streptophyta</taxon>
        <taxon>Embryophyta</taxon>
        <taxon>Tracheophyta</taxon>
        <taxon>Spermatophyta</taxon>
        <taxon>Magnoliopsida</taxon>
        <taxon>Liliopsida</taxon>
        <taxon>Poales</taxon>
        <taxon>Poaceae</taxon>
        <taxon>PACMAD clade</taxon>
        <taxon>Panicoideae</taxon>
        <taxon>Andropogonodae</taxon>
        <taxon>Andropogoneae</taxon>
        <taxon>Saccharinae</taxon>
        <taxon>Miscanthus</taxon>
    </lineage>
</organism>
<feature type="compositionally biased region" description="Low complexity" evidence="1">
    <location>
        <begin position="1"/>
        <end position="14"/>
    </location>
</feature>